<sequence>MAAASAPIHRDPQEVWDRGYIRSYSPRSVGELTKKEDHFITYINKTKDNKVMVHIEGVKMMDAYISCLRDKEKEIRGDDKAFLE</sequence>
<proteinExistence type="predicted"/>
<evidence type="ECO:0000313" key="2">
    <source>
        <dbReference type="Proteomes" id="UP000006591"/>
    </source>
</evidence>
<dbReference type="Gramene" id="ONIVA02G13900.1">
    <property type="protein sequence ID" value="ONIVA02G13900.1"/>
    <property type="gene ID" value="ONIVA02G13900"/>
</dbReference>
<accession>A0A0E0G527</accession>
<reference evidence="1" key="1">
    <citation type="submission" date="2015-04" db="UniProtKB">
        <authorList>
            <consortium name="EnsemblPlants"/>
        </authorList>
    </citation>
    <scope>IDENTIFICATION</scope>
    <source>
        <strain evidence="1">SL10</strain>
    </source>
</reference>
<protein>
    <submittedName>
        <fullName evidence="1">Uncharacterized protein</fullName>
    </submittedName>
</protein>
<name>A0A0E0G527_ORYNI</name>
<keyword evidence="2" id="KW-1185">Reference proteome</keyword>
<organism evidence="1">
    <name type="scientific">Oryza nivara</name>
    <name type="common">Indian wild rice</name>
    <name type="synonym">Oryza sativa f. spontanea</name>
    <dbReference type="NCBI Taxonomy" id="4536"/>
    <lineage>
        <taxon>Eukaryota</taxon>
        <taxon>Viridiplantae</taxon>
        <taxon>Streptophyta</taxon>
        <taxon>Embryophyta</taxon>
        <taxon>Tracheophyta</taxon>
        <taxon>Spermatophyta</taxon>
        <taxon>Magnoliopsida</taxon>
        <taxon>Liliopsida</taxon>
        <taxon>Poales</taxon>
        <taxon>Poaceae</taxon>
        <taxon>BOP clade</taxon>
        <taxon>Oryzoideae</taxon>
        <taxon>Oryzeae</taxon>
        <taxon>Oryzinae</taxon>
        <taxon>Oryza</taxon>
    </lineage>
</organism>
<dbReference type="Proteomes" id="UP000006591">
    <property type="component" value="Chromosome 2"/>
</dbReference>
<dbReference type="AlphaFoldDB" id="A0A0E0G527"/>
<evidence type="ECO:0000313" key="1">
    <source>
        <dbReference type="EnsemblPlants" id="ONIVA02G13900.1"/>
    </source>
</evidence>
<dbReference type="HOGENOM" id="CLU_2531317_0_0_1"/>
<dbReference type="EnsemblPlants" id="ONIVA02G13900.1">
    <property type="protein sequence ID" value="ONIVA02G13900.1"/>
    <property type="gene ID" value="ONIVA02G13900"/>
</dbReference>
<reference evidence="1" key="2">
    <citation type="submission" date="2018-04" db="EMBL/GenBank/DDBJ databases">
        <title>OnivRS2 (Oryza nivara Reference Sequence Version 2).</title>
        <authorList>
            <person name="Zhang J."/>
            <person name="Kudrna D."/>
            <person name="Lee S."/>
            <person name="Talag J."/>
            <person name="Rajasekar S."/>
            <person name="Welchert J."/>
            <person name="Hsing Y.-I."/>
            <person name="Wing R.A."/>
        </authorList>
    </citation>
    <scope>NUCLEOTIDE SEQUENCE [LARGE SCALE GENOMIC DNA]</scope>
    <source>
        <strain evidence="1">SL10</strain>
    </source>
</reference>